<sequence length="455" mass="50524">MKQNSGLRNSSVGLCTSRSFPTGHNRLSCNLTFSWSKHSALPAFPVTSIDEQGLFVYRALHDVGVRDKPTVCDSHSTPQTVEAGELVCVDLWRTFNHTINESGNGPFLRLAGSDSWIFEYKEGSKCMEAIPVEEGYWSYQVTNSFGLVLRRHPTHSTECCLYPEVACPGKSLVWVDRKVQCGGVTYVRVKDTSGWLFMSRNGQQTLRRVVVEEGSWMYQVINSAGLALRGHPDDSSASCVDPEIVFPDGSLVSTDKKVECGGTTYVRVKDTSGWLFLSLNGQQTLRRVIVEEGSWTYQVTNFAGLGLLRHPAHAIVNRMVAEETYPDGSLVQADRKVECGGITFVHVKDTSGWLFMSRSGVNTLRRVVEEEGVWTYKVTNKVGLALRRNPTHSPESCLVPEVLIPNHSLVRADKKVECGVDTFVRVSDTLGTGWLFVSRDGEQTLIEQKPQPIGQ</sequence>
<dbReference type="Proteomes" id="UP001190700">
    <property type="component" value="Unassembled WGS sequence"/>
</dbReference>
<evidence type="ECO:0000313" key="1">
    <source>
        <dbReference type="EMBL" id="KAK3256681.1"/>
    </source>
</evidence>
<accession>A0AAE0KQ37</accession>
<keyword evidence="2" id="KW-1185">Reference proteome</keyword>
<proteinExistence type="predicted"/>
<name>A0AAE0KQ37_9CHLO</name>
<dbReference type="AlphaFoldDB" id="A0AAE0KQ37"/>
<dbReference type="EMBL" id="LGRX02021435">
    <property type="protein sequence ID" value="KAK3256681.1"/>
    <property type="molecule type" value="Genomic_DNA"/>
</dbReference>
<evidence type="ECO:0000313" key="2">
    <source>
        <dbReference type="Proteomes" id="UP001190700"/>
    </source>
</evidence>
<comment type="caution">
    <text evidence="1">The sequence shown here is derived from an EMBL/GenBank/DDBJ whole genome shotgun (WGS) entry which is preliminary data.</text>
</comment>
<protein>
    <submittedName>
        <fullName evidence="1">Uncharacterized protein</fullName>
    </submittedName>
</protein>
<gene>
    <name evidence="1" type="ORF">CYMTET_34194</name>
</gene>
<organism evidence="1 2">
    <name type="scientific">Cymbomonas tetramitiformis</name>
    <dbReference type="NCBI Taxonomy" id="36881"/>
    <lineage>
        <taxon>Eukaryota</taxon>
        <taxon>Viridiplantae</taxon>
        <taxon>Chlorophyta</taxon>
        <taxon>Pyramimonadophyceae</taxon>
        <taxon>Pyramimonadales</taxon>
        <taxon>Pyramimonadaceae</taxon>
        <taxon>Cymbomonas</taxon>
    </lineage>
</organism>
<reference evidence="1 2" key="1">
    <citation type="journal article" date="2015" name="Genome Biol. Evol.">
        <title>Comparative Genomics of a Bacterivorous Green Alga Reveals Evolutionary Causalities and Consequences of Phago-Mixotrophic Mode of Nutrition.</title>
        <authorList>
            <person name="Burns J.A."/>
            <person name="Paasch A."/>
            <person name="Narechania A."/>
            <person name="Kim E."/>
        </authorList>
    </citation>
    <scope>NUCLEOTIDE SEQUENCE [LARGE SCALE GENOMIC DNA]</scope>
    <source>
        <strain evidence="1 2">PLY_AMNH</strain>
    </source>
</reference>